<dbReference type="GO" id="GO:0000278">
    <property type="term" value="P:mitotic cell cycle"/>
    <property type="evidence" value="ECO:0007669"/>
    <property type="project" value="TreeGrafter"/>
</dbReference>
<dbReference type="Proteomes" id="UP001187471">
    <property type="component" value="Unassembled WGS sequence"/>
</dbReference>
<dbReference type="Pfam" id="PF04130">
    <property type="entry name" value="GCP_C_terminal"/>
    <property type="match status" value="2"/>
</dbReference>
<dbReference type="Pfam" id="PF17681">
    <property type="entry name" value="GCP_N_terminal"/>
    <property type="match status" value="1"/>
</dbReference>
<dbReference type="PANTHER" id="PTHR19302">
    <property type="entry name" value="GAMMA TUBULIN COMPLEX PROTEIN"/>
    <property type="match status" value="1"/>
</dbReference>
<evidence type="ECO:0000256" key="5">
    <source>
        <dbReference type="RuleBase" id="RU363050"/>
    </source>
</evidence>
<dbReference type="PANTHER" id="PTHR19302:SF33">
    <property type="entry name" value="GAMMA-TUBULIN COMPLEX COMPONENT 5"/>
    <property type="match status" value="1"/>
</dbReference>
<gene>
    <name evidence="9" type="ORF">RJ640_020314</name>
</gene>
<evidence type="ECO:0000313" key="10">
    <source>
        <dbReference type="Proteomes" id="UP001187471"/>
    </source>
</evidence>
<keyword evidence="2 5" id="KW-0963">Cytoplasm</keyword>
<feature type="domain" description="Gamma tubulin complex component protein N-terminal" evidence="8">
    <location>
        <begin position="42"/>
        <end position="278"/>
    </location>
</feature>
<dbReference type="GO" id="GO:0000922">
    <property type="term" value="C:spindle pole"/>
    <property type="evidence" value="ECO:0007669"/>
    <property type="project" value="InterPro"/>
</dbReference>
<keyword evidence="10" id="KW-1185">Reference proteome</keyword>
<dbReference type="GO" id="GO:0051225">
    <property type="term" value="P:spindle assembly"/>
    <property type="evidence" value="ECO:0007669"/>
    <property type="project" value="TreeGrafter"/>
</dbReference>
<evidence type="ECO:0000259" key="8">
    <source>
        <dbReference type="Pfam" id="PF17681"/>
    </source>
</evidence>
<dbReference type="InterPro" id="IPR041470">
    <property type="entry name" value="GCP_N"/>
</dbReference>
<feature type="domain" description="Gamma tubulin complex component C-terminal" evidence="7">
    <location>
        <begin position="829"/>
        <end position="992"/>
    </location>
</feature>
<accession>A0AA88S5G2</accession>
<dbReference type="GO" id="GO:0007020">
    <property type="term" value="P:microtubule nucleation"/>
    <property type="evidence" value="ECO:0007669"/>
    <property type="project" value="InterPro"/>
</dbReference>
<dbReference type="GO" id="GO:0051011">
    <property type="term" value="F:microtubule minus-end binding"/>
    <property type="evidence" value="ECO:0007669"/>
    <property type="project" value="TreeGrafter"/>
</dbReference>
<dbReference type="InterPro" id="IPR042241">
    <property type="entry name" value="GCP_C_sf"/>
</dbReference>
<sequence>NGTIMEVSESLIDKIYSGYSGGLHFATPASSLRTDEVELVQGVLQALQGSSSSVFYWNHIGQTYCAKPGIYVAHLSRKSLHAILDQFIYAATCLQLVDVVVNKVEVSVRSPPPTLRAFSCSISAWLRMLRDIALKEEVKISNYSCGTAPTLLGLTSSLSSLCSGAEYLLQIVHGAIPQVYLDPDPPFSAADIAVHILNYLYKKLNEVCLVHGGEEDAYRMVLHTFVGCLLPLIEGLDSWLFEGTLDDPFEELFFYANKEIGIDEAEFWEKSYLFRPSHYKEMDMAHELPTLGDGKKDVARRESISVPISAKGKEHIERDLRTCPLFIKDLAKAIMSAGKSLQLIRHDPMTSSAVSGSEQEIGQSITKLTLSEVFCVSLTALVGHGDHVSDYLWHDDKIVSSLEYFVGKHNKEGHDESLPSLTYSEKVWPKFLFDTLSSKREISLASVRKDANDFVDPKGESLAAGGLDGYPLTRSCCPENPAVTVSSRFLDENRGARNALKLSRSFHLPPLNDDGLRMAIFGGNSRPLSAAEGTNFTFGFQFRESDYLRSQEETNMLEALFPFPTLLPPFQDDLRMSEVLPFQNNSTLPSRVLSWIESVEPNCTPHPLLLYEWRLMDELGVLRAIYLLGSGDLLQHFLTVIFSKLDKGESWDDDFELNTVLQESIRNSADGILLSTPDSLVVSITKSPGSNGDEQHDTSIHISTPRKSHAHSSGIDGLESLKFTYKVPWPLELIANTEAIKKYNQVMSFLLKVKRAKFALDKARRWMWKDRGTATVNRKHHWLVEQKLLHFVDAFHQYVMDRVIFIQLLRRIFSVGGYLFLSIACGFVKQVYHSAWRELCEGMAAAGSLDEVIEVHEAYLLSIQRQCFVVPDKLVFIRLLFFAIFMFRTSIIAEMNDGSDDGLFSFQWALIASRINNILGLALDFYSIQQTLSSGGAVSAIKARCEMEVDRIERQFDDCISFLLRVLSFKLNVGQFPHLADLVTRINFNYFYISDNGNLITAPGSDTVTSKLGKAF</sequence>
<feature type="domain" description="Gamma tubulin complex component C-terminal" evidence="7">
    <location>
        <begin position="615"/>
        <end position="804"/>
    </location>
</feature>
<comment type="similarity">
    <text evidence="1 5">Belongs to the TUBGCP family.</text>
</comment>
<protein>
    <recommendedName>
        <fullName evidence="5">Gamma-tubulin complex component</fullName>
    </recommendedName>
</protein>
<evidence type="ECO:0000256" key="1">
    <source>
        <dbReference type="ARBA" id="ARBA00010337"/>
    </source>
</evidence>
<proteinExistence type="inferred from homology"/>
<feature type="region of interest" description="Disordered" evidence="6">
    <location>
        <begin position="687"/>
        <end position="713"/>
    </location>
</feature>
<comment type="caution">
    <text evidence="9">The sequence shown here is derived from an EMBL/GenBank/DDBJ whole genome shotgun (WGS) entry which is preliminary data.</text>
</comment>
<reference evidence="9" key="1">
    <citation type="submission" date="2022-12" db="EMBL/GenBank/DDBJ databases">
        <title>Draft genome assemblies for two species of Escallonia (Escalloniales).</title>
        <authorList>
            <person name="Chanderbali A."/>
            <person name="Dervinis C."/>
            <person name="Anghel I."/>
            <person name="Soltis D."/>
            <person name="Soltis P."/>
            <person name="Zapata F."/>
        </authorList>
    </citation>
    <scope>NUCLEOTIDE SEQUENCE</scope>
    <source>
        <strain evidence="9">UCBG92.1500</strain>
        <tissue evidence="9">Leaf</tissue>
    </source>
</reference>
<name>A0AA88S5G2_9ASTE</name>
<evidence type="ECO:0000313" key="9">
    <source>
        <dbReference type="EMBL" id="KAK2992321.1"/>
    </source>
</evidence>
<evidence type="ECO:0000259" key="7">
    <source>
        <dbReference type="Pfam" id="PF04130"/>
    </source>
</evidence>
<dbReference type="GO" id="GO:0000930">
    <property type="term" value="C:gamma-tubulin complex"/>
    <property type="evidence" value="ECO:0007669"/>
    <property type="project" value="TreeGrafter"/>
</dbReference>
<dbReference type="InterPro" id="IPR007259">
    <property type="entry name" value="GCP"/>
</dbReference>
<dbReference type="Gene3D" id="1.20.120.1900">
    <property type="entry name" value="Gamma-tubulin complex, C-terminal domain"/>
    <property type="match status" value="1"/>
</dbReference>
<keyword evidence="3 5" id="KW-0493">Microtubule</keyword>
<organism evidence="9 10">
    <name type="scientific">Escallonia rubra</name>
    <dbReference type="NCBI Taxonomy" id="112253"/>
    <lineage>
        <taxon>Eukaryota</taxon>
        <taxon>Viridiplantae</taxon>
        <taxon>Streptophyta</taxon>
        <taxon>Embryophyta</taxon>
        <taxon>Tracheophyta</taxon>
        <taxon>Spermatophyta</taxon>
        <taxon>Magnoliopsida</taxon>
        <taxon>eudicotyledons</taxon>
        <taxon>Gunneridae</taxon>
        <taxon>Pentapetalae</taxon>
        <taxon>asterids</taxon>
        <taxon>campanulids</taxon>
        <taxon>Escalloniales</taxon>
        <taxon>Escalloniaceae</taxon>
        <taxon>Escallonia</taxon>
    </lineage>
</organism>
<feature type="non-terminal residue" evidence="9">
    <location>
        <position position="1016"/>
    </location>
</feature>
<evidence type="ECO:0000256" key="3">
    <source>
        <dbReference type="ARBA" id="ARBA00022701"/>
    </source>
</evidence>
<comment type="function">
    <text evidence="5">Component of the gamma-tubulin ring complex (gTuRC) which mediates microtubule nucleation.</text>
</comment>
<dbReference type="GO" id="GO:0051321">
    <property type="term" value="P:meiotic cell cycle"/>
    <property type="evidence" value="ECO:0007669"/>
    <property type="project" value="TreeGrafter"/>
</dbReference>
<dbReference type="InterPro" id="IPR040457">
    <property type="entry name" value="GCP_C"/>
</dbReference>
<dbReference type="GO" id="GO:0043015">
    <property type="term" value="F:gamma-tubulin binding"/>
    <property type="evidence" value="ECO:0007669"/>
    <property type="project" value="InterPro"/>
</dbReference>
<comment type="subcellular location">
    <subcellularLocation>
        <location evidence="5">Cytoplasm</location>
        <location evidence="5">Cytoskeleton</location>
        <location evidence="5">Microtubule organizing center</location>
    </subcellularLocation>
</comment>
<dbReference type="EMBL" id="JAVXUO010000422">
    <property type="protein sequence ID" value="KAK2992321.1"/>
    <property type="molecule type" value="Genomic_DNA"/>
</dbReference>
<evidence type="ECO:0000256" key="4">
    <source>
        <dbReference type="ARBA" id="ARBA00023212"/>
    </source>
</evidence>
<dbReference type="GO" id="GO:0005874">
    <property type="term" value="C:microtubule"/>
    <property type="evidence" value="ECO:0007669"/>
    <property type="project" value="UniProtKB-KW"/>
</dbReference>
<evidence type="ECO:0000256" key="6">
    <source>
        <dbReference type="SAM" id="MobiDB-lite"/>
    </source>
</evidence>
<dbReference type="GO" id="GO:0031122">
    <property type="term" value="P:cytoplasmic microtubule organization"/>
    <property type="evidence" value="ECO:0007669"/>
    <property type="project" value="TreeGrafter"/>
</dbReference>
<keyword evidence="4 5" id="KW-0206">Cytoskeleton</keyword>
<evidence type="ECO:0000256" key="2">
    <source>
        <dbReference type="ARBA" id="ARBA00022490"/>
    </source>
</evidence>
<dbReference type="AlphaFoldDB" id="A0AA88S5G2"/>